<keyword evidence="1" id="KW-0812">Transmembrane</keyword>
<organism evidence="2 3">
    <name type="scientific">Collybia nuda</name>
    <dbReference type="NCBI Taxonomy" id="64659"/>
    <lineage>
        <taxon>Eukaryota</taxon>
        <taxon>Fungi</taxon>
        <taxon>Dikarya</taxon>
        <taxon>Basidiomycota</taxon>
        <taxon>Agaricomycotina</taxon>
        <taxon>Agaricomycetes</taxon>
        <taxon>Agaricomycetidae</taxon>
        <taxon>Agaricales</taxon>
        <taxon>Tricholomatineae</taxon>
        <taxon>Clitocybaceae</taxon>
        <taxon>Collybia</taxon>
    </lineage>
</organism>
<evidence type="ECO:0000313" key="2">
    <source>
        <dbReference type="EMBL" id="KAF9461627.1"/>
    </source>
</evidence>
<accession>A0A9P5Y1C0</accession>
<keyword evidence="1" id="KW-0472">Membrane</keyword>
<feature type="transmembrane region" description="Helical" evidence="1">
    <location>
        <begin position="25"/>
        <end position="43"/>
    </location>
</feature>
<feature type="transmembrane region" description="Helical" evidence="1">
    <location>
        <begin position="71"/>
        <end position="91"/>
    </location>
</feature>
<dbReference type="AlphaFoldDB" id="A0A9P5Y1C0"/>
<reference evidence="2" key="1">
    <citation type="submission" date="2020-11" db="EMBL/GenBank/DDBJ databases">
        <authorList>
            <consortium name="DOE Joint Genome Institute"/>
            <person name="Ahrendt S."/>
            <person name="Riley R."/>
            <person name="Andreopoulos W."/>
            <person name="Labutti K."/>
            <person name="Pangilinan J."/>
            <person name="Ruiz-Duenas F.J."/>
            <person name="Barrasa J.M."/>
            <person name="Sanchez-Garcia M."/>
            <person name="Camarero S."/>
            <person name="Miyauchi S."/>
            <person name="Serrano A."/>
            <person name="Linde D."/>
            <person name="Babiker R."/>
            <person name="Drula E."/>
            <person name="Ayuso-Fernandez I."/>
            <person name="Pacheco R."/>
            <person name="Padilla G."/>
            <person name="Ferreira P."/>
            <person name="Barriuso J."/>
            <person name="Kellner H."/>
            <person name="Castanera R."/>
            <person name="Alfaro M."/>
            <person name="Ramirez L."/>
            <person name="Pisabarro A.G."/>
            <person name="Kuo A."/>
            <person name="Tritt A."/>
            <person name="Lipzen A."/>
            <person name="He G."/>
            <person name="Yan M."/>
            <person name="Ng V."/>
            <person name="Cullen D."/>
            <person name="Martin F."/>
            <person name="Rosso M.-N."/>
            <person name="Henrissat B."/>
            <person name="Hibbett D."/>
            <person name="Martinez A.T."/>
            <person name="Grigoriev I.V."/>
        </authorList>
    </citation>
    <scope>NUCLEOTIDE SEQUENCE</scope>
    <source>
        <strain evidence="2">CBS 247.69</strain>
    </source>
</reference>
<name>A0A9P5Y1C0_9AGAR</name>
<comment type="caution">
    <text evidence="2">The sequence shown here is derived from an EMBL/GenBank/DDBJ whole genome shotgun (WGS) entry which is preliminary data.</text>
</comment>
<evidence type="ECO:0000256" key="1">
    <source>
        <dbReference type="SAM" id="Phobius"/>
    </source>
</evidence>
<keyword evidence="3" id="KW-1185">Reference proteome</keyword>
<gene>
    <name evidence="2" type="ORF">BDZ94DRAFT_802797</name>
</gene>
<keyword evidence="1" id="KW-1133">Transmembrane helix</keyword>
<protein>
    <submittedName>
        <fullName evidence="2">Uncharacterized protein</fullName>
    </submittedName>
</protein>
<proteinExistence type="predicted"/>
<dbReference type="Proteomes" id="UP000807353">
    <property type="component" value="Unassembled WGS sequence"/>
</dbReference>
<sequence length="194" mass="21328">MLWSLAHSSDDPAFAALLVTNTSKYFFSVTLALTLTCTLLVAYKLWSAQRKFQPVPSGYTGEYVFSRLSQIAMIIVESAAIYSSLLVALIVTDTLGIESFFIFFIIIPPIIGIIFSSIIVRTMKVNKQNRSGGTASSAVLFRPQRQETDEIAYTTTSGLSGDGLQFRLGAITQTESSIRGTEESKQKYDVHTVC</sequence>
<dbReference type="OrthoDB" id="2753342at2759"/>
<dbReference type="EMBL" id="MU150281">
    <property type="protein sequence ID" value="KAF9461627.1"/>
    <property type="molecule type" value="Genomic_DNA"/>
</dbReference>
<feature type="transmembrane region" description="Helical" evidence="1">
    <location>
        <begin position="97"/>
        <end position="120"/>
    </location>
</feature>
<evidence type="ECO:0000313" key="3">
    <source>
        <dbReference type="Proteomes" id="UP000807353"/>
    </source>
</evidence>